<evidence type="ECO:0000313" key="1">
    <source>
        <dbReference type="EMBL" id="QPE04696.1"/>
    </source>
</evidence>
<proteinExistence type="predicted"/>
<keyword evidence="2" id="KW-1185">Reference proteome</keyword>
<dbReference type="AlphaFoldDB" id="A0A7S8RH27"/>
<name>A0A7S8RH27_9MICO</name>
<evidence type="ECO:0000313" key="2">
    <source>
        <dbReference type="Proteomes" id="UP000594480"/>
    </source>
</evidence>
<sequence>MTIIVDEPERHLHRSISAGLVEAVIAARPDCAFVVLTHDLDLAATLAARGDVYSLSGCTWKESAVFSWDLREVPRGESLPEVTRRALLGGRREVMFIEGDAASIDLSLYRLLFPEWTCSPVGGCEAVIKSVTGIRASEGFHWVHAVGLVDGDGRSPEERDSLYRRGVLSLPVNEIESLYYLPAVVQSVARAQADLLGESSEALASRGKAAFLKALGEAGTLERLARKMARDEVNRKLADHIPGAIGDENIEISIPSPYPKVLSNLQEMLARRDYEGMVKTVSIRDSAARVLTARAMEFASIVMYERAARARIAEDDDLRAVVRATLGTLPV</sequence>
<organism evidence="1 2">
    <name type="scientific">Microbacterium schleiferi</name>
    <dbReference type="NCBI Taxonomy" id="69362"/>
    <lineage>
        <taxon>Bacteria</taxon>
        <taxon>Bacillati</taxon>
        <taxon>Actinomycetota</taxon>
        <taxon>Actinomycetes</taxon>
        <taxon>Micrococcales</taxon>
        <taxon>Microbacteriaceae</taxon>
        <taxon>Microbacterium</taxon>
    </lineage>
</organism>
<dbReference type="EMBL" id="CP064760">
    <property type="protein sequence ID" value="QPE04696.1"/>
    <property type="molecule type" value="Genomic_DNA"/>
</dbReference>
<dbReference type="KEGG" id="msf:IT882_00540"/>
<evidence type="ECO:0008006" key="3">
    <source>
        <dbReference type="Google" id="ProtNLM"/>
    </source>
</evidence>
<reference evidence="1 2" key="1">
    <citation type="submission" date="2020-11" db="EMBL/GenBank/DDBJ databases">
        <title>Amino acid is mineralized and recycled by bacteria in oceanic microbiome.</title>
        <authorList>
            <person name="Zheng L.Y."/>
        </authorList>
    </citation>
    <scope>NUCLEOTIDE SEQUENCE [LARGE SCALE GENOMIC DNA]</scope>
    <source>
        <strain evidence="1 2">A32-1</strain>
    </source>
</reference>
<dbReference type="RefSeq" id="WP_195692723.1">
    <property type="nucleotide sequence ID" value="NZ_CP064760.1"/>
</dbReference>
<dbReference type="Proteomes" id="UP000594480">
    <property type="component" value="Chromosome"/>
</dbReference>
<accession>A0A7S8RH27</accession>
<protein>
    <recommendedName>
        <fullName evidence="3">DUF4435 domain-containing protein</fullName>
    </recommendedName>
</protein>
<gene>
    <name evidence="1" type="ORF">IT882_00540</name>
</gene>